<dbReference type="EMBL" id="JAIWYP010000015">
    <property type="protein sequence ID" value="KAH3701049.1"/>
    <property type="molecule type" value="Genomic_DNA"/>
</dbReference>
<accession>A0A9D3YLM2</accession>
<name>A0A9D3YLM2_DREPO</name>
<keyword evidence="3" id="KW-1185">Reference proteome</keyword>
<organism evidence="1 3">
    <name type="scientific">Dreissena polymorpha</name>
    <name type="common">Zebra mussel</name>
    <name type="synonym">Mytilus polymorpha</name>
    <dbReference type="NCBI Taxonomy" id="45954"/>
    <lineage>
        <taxon>Eukaryota</taxon>
        <taxon>Metazoa</taxon>
        <taxon>Spiralia</taxon>
        <taxon>Lophotrochozoa</taxon>
        <taxon>Mollusca</taxon>
        <taxon>Bivalvia</taxon>
        <taxon>Autobranchia</taxon>
        <taxon>Heteroconchia</taxon>
        <taxon>Euheterodonta</taxon>
        <taxon>Imparidentia</taxon>
        <taxon>Neoheterodontei</taxon>
        <taxon>Myida</taxon>
        <taxon>Dreissenoidea</taxon>
        <taxon>Dreissenidae</taxon>
        <taxon>Dreissena</taxon>
    </lineage>
</organism>
<protein>
    <submittedName>
        <fullName evidence="1">Uncharacterized protein</fullName>
    </submittedName>
</protein>
<dbReference type="EMBL" id="JAIWYP010000007">
    <property type="protein sequence ID" value="KAH3797279.1"/>
    <property type="molecule type" value="Genomic_DNA"/>
</dbReference>
<evidence type="ECO:0000313" key="3">
    <source>
        <dbReference type="Proteomes" id="UP000828390"/>
    </source>
</evidence>
<dbReference type="Proteomes" id="UP000828390">
    <property type="component" value="Unassembled WGS sequence"/>
</dbReference>
<proteinExistence type="predicted"/>
<sequence>MPTSLQSSHHTLMVQTLHSPVTLVMDFKVVGYIFAGEAVGKDPSHAMNSFVRQGKILEMV</sequence>
<reference evidence="1" key="2">
    <citation type="submission" date="2020-11" db="EMBL/GenBank/DDBJ databases">
        <authorList>
            <person name="McCartney M.A."/>
            <person name="Auch B."/>
            <person name="Kono T."/>
            <person name="Mallez S."/>
            <person name="Becker A."/>
            <person name="Gohl D.M."/>
            <person name="Silverstein K.A.T."/>
            <person name="Koren S."/>
            <person name="Bechman K.B."/>
            <person name="Herman A."/>
            <person name="Abrahante J.E."/>
            <person name="Garbe J."/>
        </authorList>
    </citation>
    <scope>NUCLEOTIDE SEQUENCE</scope>
    <source>
        <strain evidence="1">Duluth1</strain>
        <tissue evidence="1">Whole animal</tissue>
    </source>
</reference>
<evidence type="ECO:0000313" key="1">
    <source>
        <dbReference type="EMBL" id="KAH3701049.1"/>
    </source>
</evidence>
<reference evidence="1" key="1">
    <citation type="journal article" date="2019" name="bioRxiv">
        <title>The Genome of the Zebra Mussel, Dreissena polymorpha: A Resource for Invasive Species Research.</title>
        <authorList>
            <person name="McCartney M.A."/>
            <person name="Auch B."/>
            <person name="Kono T."/>
            <person name="Mallez S."/>
            <person name="Zhang Y."/>
            <person name="Obille A."/>
            <person name="Becker A."/>
            <person name="Abrahante J.E."/>
            <person name="Garbe J."/>
            <person name="Badalamenti J.P."/>
            <person name="Herman A."/>
            <person name="Mangelson H."/>
            <person name="Liachko I."/>
            <person name="Sullivan S."/>
            <person name="Sone E.D."/>
            <person name="Koren S."/>
            <person name="Silverstein K.A.T."/>
            <person name="Beckman K.B."/>
            <person name="Gohl D.M."/>
        </authorList>
    </citation>
    <scope>NUCLEOTIDE SEQUENCE</scope>
    <source>
        <strain evidence="1">Duluth1</strain>
        <tissue evidence="1">Whole animal</tissue>
    </source>
</reference>
<evidence type="ECO:0000313" key="2">
    <source>
        <dbReference type="EMBL" id="KAH3797279.1"/>
    </source>
</evidence>
<comment type="caution">
    <text evidence="1">The sequence shown here is derived from an EMBL/GenBank/DDBJ whole genome shotgun (WGS) entry which is preliminary data.</text>
</comment>
<dbReference type="AlphaFoldDB" id="A0A9D3YLM2"/>
<gene>
    <name evidence="1" type="ORF">DPMN_076032</name>
    <name evidence="2" type="ORF">DPMN_150857</name>
</gene>